<protein>
    <submittedName>
        <fullName evidence="2">Uncharacterized protein</fullName>
    </submittedName>
</protein>
<organism evidence="2 3">
    <name type="scientific">Glossina hytrovirus (isolate Glossina pallidipes/Ethiopia/Seibersdorf/-)</name>
    <name type="common">GHV</name>
    <dbReference type="NCBI Taxonomy" id="379529"/>
    <lineage>
        <taxon>Viruses</taxon>
        <taxon>Viruses incertae sedis</taxon>
        <taxon>Naldaviricetes</taxon>
        <taxon>Lefavirales</taxon>
        <taxon>Hytrosaviridae</taxon>
        <taxon>Glossinavirus</taxon>
        <taxon>Glossinavirus glopallidipedis</taxon>
    </lineage>
</organism>
<sequence>MGNGRGPQLSLLHIGYLFRTSYLISLLSYLSYLISLILSYLKTRLNYHGPGNFFYKCR</sequence>
<dbReference type="GeneID" id="5950820"/>
<keyword evidence="1" id="KW-0472">Membrane</keyword>
<keyword evidence="1" id="KW-0812">Transmembrane</keyword>
<name>B0YLG8_GHVS</name>
<feature type="transmembrane region" description="Helical" evidence="1">
    <location>
        <begin position="20"/>
        <end position="41"/>
    </location>
</feature>
<evidence type="ECO:0000256" key="1">
    <source>
        <dbReference type="SAM" id="Phobius"/>
    </source>
</evidence>
<reference evidence="2 3" key="1">
    <citation type="journal article" date="2007" name="J. Virol. Methods">
        <title>Development of a non-destructive PCR method for detection of the salivary gland hypertrophy virus (SGHV) in tsetse flies.</title>
        <authorList>
            <person name="Abd-Alla A."/>
            <person name="Bossin H."/>
            <person name="Cousserans F."/>
            <person name="Parker A."/>
            <person name="Bergoin M."/>
            <person name="Robinson A."/>
        </authorList>
    </citation>
    <scope>NUCLEOTIDE SEQUENCE [LARGE SCALE GENOMIC DNA]</scope>
    <source>
        <strain evidence="3">Isolate Glossina pallidipes/Ethiopia/Seibersdorf/-</strain>
    </source>
</reference>
<reference evidence="2 3" key="2">
    <citation type="journal article" date="2008" name="J. Virol.">
        <title>Genome analysis of a Glossina pallidipes salivary gland hypertrophy virus reveals a novel, large, double-stranded circular DNA virus.</title>
        <authorList>
            <person name="Abd-Alla A.M."/>
            <person name="Cousserans F."/>
            <person name="Parker A.G."/>
            <person name="Jehle J.A."/>
            <person name="Parker N.J."/>
            <person name="Vlak J.M."/>
            <person name="Robinson A.S."/>
            <person name="Bergoin M."/>
        </authorList>
    </citation>
    <scope>NUCLEOTIDE SEQUENCE [LARGE SCALE GENOMIC DNA]</scope>
    <source>
        <strain evidence="3">Isolate Glossina pallidipes/Ethiopia/Seibersdorf/-</strain>
    </source>
</reference>
<accession>B0YLG8</accession>
<dbReference type="Proteomes" id="UP000011301">
    <property type="component" value="Segment"/>
</dbReference>
<keyword evidence="3" id="KW-1185">Reference proteome</keyword>
<organismHost>
    <name type="scientific">Glossina</name>
    <name type="common">tsetse flies</name>
    <dbReference type="NCBI Taxonomy" id="7393"/>
</organismHost>
<evidence type="ECO:0000313" key="2">
    <source>
        <dbReference type="EMBL" id="ABQ08787.1"/>
    </source>
</evidence>
<keyword evidence="1" id="KW-1133">Transmembrane helix</keyword>
<evidence type="ECO:0000313" key="3">
    <source>
        <dbReference type="Proteomes" id="UP000011301"/>
    </source>
</evidence>
<dbReference type="KEGG" id="vg:5950820"/>
<proteinExistence type="predicted"/>
<dbReference type="RefSeq" id="YP_001686962.1">
    <property type="nucleotide sequence ID" value="NC_010356.1"/>
</dbReference>
<dbReference type="EMBL" id="EF568108">
    <property type="protein sequence ID" value="ABQ08787.1"/>
    <property type="molecule type" value="Genomic_DNA"/>
</dbReference>
<gene>
    <name evidence="2" type="ORF">SGHV014</name>
</gene>